<dbReference type="EMBL" id="FJUY01000005">
    <property type="protein sequence ID" value="CZT18297.1"/>
    <property type="molecule type" value="Genomic_DNA"/>
</dbReference>
<name>A0A2D3V0V9_9PEZI</name>
<dbReference type="Pfam" id="PF20789">
    <property type="entry name" value="4HBT_3C"/>
    <property type="match status" value="1"/>
</dbReference>
<dbReference type="InterPro" id="IPR049449">
    <property type="entry name" value="TesB_ACOT8-like_N"/>
</dbReference>
<evidence type="ECO:0000313" key="4">
    <source>
        <dbReference type="Proteomes" id="UP000225277"/>
    </source>
</evidence>
<dbReference type="PANTHER" id="PTHR38110">
    <property type="entry name" value="CHROMOSOME 23, WHOLE GENOME SHOTGUN SEQUENCE"/>
    <property type="match status" value="1"/>
</dbReference>
<dbReference type="InterPro" id="IPR042171">
    <property type="entry name" value="Acyl-CoA_hotdog"/>
</dbReference>
<dbReference type="InterPro" id="IPR049450">
    <property type="entry name" value="ACOT8-like_C"/>
</dbReference>
<accession>A0A2D3V0V9</accession>
<reference evidence="3 4" key="1">
    <citation type="submission" date="2016-03" db="EMBL/GenBank/DDBJ databases">
        <authorList>
            <person name="Ploux O."/>
        </authorList>
    </citation>
    <scope>NUCLEOTIDE SEQUENCE [LARGE SCALE GENOMIC DNA]</scope>
    <source>
        <strain evidence="3 4">URUG2</strain>
    </source>
</reference>
<evidence type="ECO:0000259" key="1">
    <source>
        <dbReference type="Pfam" id="PF13622"/>
    </source>
</evidence>
<feature type="unsure residue" description="I or L" evidence="3">
    <location>
        <position position="241"/>
    </location>
</feature>
<dbReference type="AlphaFoldDB" id="A0A2D3V0V9"/>
<dbReference type="OrthoDB" id="2532955at2759"/>
<dbReference type="InterPro" id="IPR052389">
    <property type="entry name" value="Sec_Metab_Biosynth-Assoc"/>
</dbReference>
<dbReference type="Pfam" id="PF13622">
    <property type="entry name" value="4HBT_3"/>
    <property type="match status" value="1"/>
</dbReference>
<dbReference type="Gene3D" id="2.40.160.210">
    <property type="entry name" value="Acyl-CoA thioesterase, double hotdog domain"/>
    <property type="match status" value="1"/>
</dbReference>
<evidence type="ECO:0000259" key="2">
    <source>
        <dbReference type="Pfam" id="PF20789"/>
    </source>
</evidence>
<evidence type="ECO:0000313" key="3">
    <source>
        <dbReference type="EMBL" id="CZT18297.1"/>
    </source>
</evidence>
<dbReference type="Proteomes" id="UP000225277">
    <property type="component" value="Unassembled WGS sequence"/>
</dbReference>
<gene>
    <name evidence="3" type="ORF">RCC_04141</name>
</gene>
<sequence length="313" mass="35253">MAFAAATAVQQASTHTYTANFLTDWCIGSVPHGGVVCSTFMNVVKLHFNTTLKKQNQPHTLALHLDFLRRTDAGKATFTVKDVKLGRQTSVVQVTLSQGEREEVVGYITQSNLAAEKGISFNTNWSPHPKRVPLTSTKSLESGQDSAWAELPEWPNTKFRKATGQVRSWFPTAGQPAQNIYDQWMCLRDPTERWTNEKLGFLVDLFPQICEVFVLNGVDQYSPTRASKEVKHLPYWYPTLLLNLDVKKALPEEGVKFLFTRLQTKVIKNGRYDLEIVVMDEEGDIVALSHHVCFVVGAERNTSARRKPDATKL</sequence>
<organism evidence="3 4">
    <name type="scientific">Ramularia collo-cygni</name>
    <dbReference type="NCBI Taxonomy" id="112498"/>
    <lineage>
        <taxon>Eukaryota</taxon>
        <taxon>Fungi</taxon>
        <taxon>Dikarya</taxon>
        <taxon>Ascomycota</taxon>
        <taxon>Pezizomycotina</taxon>
        <taxon>Dothideomycetes</taxon>
        <taxon>Dothideomycetidae</taxon>
        <taxon>Mycosphaerellales</taxon>
        <taxon>Mycosphaerellaceae</taxon>
        <taxon>Ramularia</taxon>
    </lineage>
</organism>
<protein>
    <recommendedName>
        <fullName evidence="5">Thioesterase family protein</fullName>
    </recommendedName>
</protein>
<proteinExistence type="predicted"/>
<feature type="domain" description="Acyl-CoA thioesterase-like N-terminal HotDog" evidence="1">
    <location>
        <begin position="24"/>
        <end position="110"/>
    </location>
</feature>
<dbReference type="SUPFAM" id="SSF54637">
    <property type="entry name" value="Thioesterase/thiol ester dehydrase-isomerase"/>
    <property type="match status" value="2"/>
</dbReference>
<evidence type="ECO:0008006" key="5">
    <source>
        <dbReference type="Google" id="ProtNLM"/>
    </source>
</evidence>
<dbReference type="InterPro" id="IPR029069">
    <property type="entry name" value="HotDog_dom_sf"/>
</dbReference>
<dbReference type="PANTHER" id="PTHR38110:SF1">
    <property type="entry name" value="THIOESTERASE DOMAIN-CONTAINING PROTEIN"/>
    <property type="match status" value="1"/>
</dbReference>
<dbReference type="STRING" id="112498.A0A2D3V0V9"/>
<keyword evidence="4" id="KW-1185">Reference proteome</keyword>
<feature type="domain" description="Acyl-CoA thioesterase-like C-terminal" evidence="2">
    <location>
        <begin position="160"/>
        <end position="295"/>
    </location>
</feature>